<accession>A0A0A9ADJ2</accession>
<dbReference type="EMBL" id="GBRH01249877">
    <property type="protein sequence ID" value="JAD48018.1"/>
    <property type="molecule type" value="Transcribed_RNA"/>
</dbReference>
<dbReference type="AlphaFoldDB" id="A0A0A9ADJ2"/>
<protein>
    <submittedName>
        <fullName evidence="1">Uncharacterized protein</fullName>
    </submittedName>
</protein>
<proteinExistence type="predicted"/>
<organism evidence="1">
    <name type="scientific">Arundo donax</name>
    <name type="common">Giant reed</name>
    <name type="synonym">Donax arundinaceus</name>
    <dbReference type="NCBI Taxonomy" id="35708"/>
    <lineage>
        <taxon>Eukaryota</taxon>
        <taxon>Viridiplantae</taxon>
        <taxon>Streptophyta</taxon>
        <taxon>Embryophyta</taxon>
        <taxon>Tracheophyta</taxon>
        <taxon>Spermatophyta</taxon>
        <taxon>Magnoliopsida</taxon>
        <taxon>Liliopsida</taxon>
        <taxon>Poales</taxon>
        <taxon>Poaceae</taxon>
        <taxon>PACMAD clade</taxon>
        <taxon>Arundinoideae</taxon>
        <taxon>Arundineae</taxon>
        <taxon>Arundo</taxon>
    </lineage>
</organism>
<reference evidence="1" key="1">
    <citation type="submission" date="2014-09" db="EMBL/GenBank/DDBJ databases">
        <authorList>
            <person name="Magalhaes I.L.F."/>
            <person name="Oliveira U."/>
            <person name="Santos F.R."/>
            <person name="Vidigal T.H.D.A."/>
            <person name="Brescovit A.D."/>
            <person name="Santos A.J."/>
        </authorList>
    </citation>
    <scope>NUCLEOTIDE SEQUENCE</scope>
    <source>
        <tissue evidence="1">Shoot tissue taken approximately 20 cm above the soil surface</tissue>
    </source>
</reference>
<name>A0A0A9ADJ2_ARUDO</name>
<sequence>MPKRQTIFYQVEPMVQNTRQTPKYMVIIVLMPKFKGKRSNTR</sequence>
<reference evidence="1" key="2">
    <citation type="journal article" date="2015" name="Data Brief">
        <title>Shoot transcriptome of the giant reed, Arundo donax.</title>
        <authorList>
            <person name="Barrero R.A."/>
            <person name="Guerrero F.D."/>
            <person name="Moolhuijzen P."/>
            <person name="Goolsby J.A."/>
            <person name="Tidwell J."/>
            <person name="Bellgard S.E."/>
            <person name="Bellgard M.I."/>
        </authorList>
    </citation>
    <scope>NUCLEOTIDE SEQUENCE</scope>
    <source>
        <tissue evidence="1">Shoot tissue taken approximately 20 cm above the soil surface</tissue>
    </source>
</reference>
<evidence type="ECO:0000313" key="1">
    <source>
        <dbReference type="EMBL" id="JAD48018.1"/>
    </source>
</evidence>